<sequence>FRSAIKDLEVMMQNLISSSFETMTTVQQGVEFLDVYQHLSNRETIKRTIDKKTVEVYILFNEELSWVNKDLNRKAMYLAPQMPHFAGQAHWARSLRRRIDRSMQFLVQATFLTKIGLGDETMEFFQTLEQSLDDFVRKIFTDWTVNVDRDSIKRLERPLMIRNLDDKGKLSVNFDM</sequence>
<dbReference type="GO" id="GO:0051959">
    <property type="term" value="F:dynein light intermediate chain binding"/>
    <property type="evidence" value="ECO:0007669"/>
    <property type="project" value="InterPro"/>
</dbReference>
<dbReference type="GO" id="GO:0045505">
    <property type="term" value="F:dynein intermediate chain binding"/>
    <property type="evidence" value="ECO:0007669"/>
    <property type="project" value="InterPro"/>
</dbReference>
<evidence type="ECO:0000313" key="3">
    <source>
        <dbReference type="Proteomes" id="UP000288216"/>
    </source>
</evidence>
<dbReference type="PANTHER" id="PTHR46532:SF11">
    <property type="entry name" value="DYNEIN AXONEMAL HEAVY CHAIN 12"/>
    <property type="match status" value="1"/>
</dbReference>
<dbReference type="GO" id="GO:0007018">
    <property type="term" value="P:microtubule-based movement"/>
    <property type="evidence" value="ECO:0007669"/>
    <property type="project" value="InterPro"/>
</dbReference>
<protein>
    <recommendedName>
        <fullName evidence="1">Dynein heavy chain tail domain-containing protein</fullName>
    </recommendedName>
</protein>
<evidence type="ECO:0000259" key="1">
    <source>
        <dbReference type="Pfam" id="PF08385"/>
    </source>
</evidence>
<proteinExistence type="predicted"/>
<feature type="domain" description="Dynein heavy chain tail" evidence="1">
    <location>
        <begin position="1"/>
        <end position="175"/>
    </location>
</feature>
<dbReference type="InterPro" id="IPR013594">
    <property type="entry name" value="Dynein_heavy_tail"/>
</dbReference>
<gene>
    <name evidence="2" type="ORF">scyTo_0023517</name>
</gene>
<dbReference type="Pfam" id="PF08385">
    <property type="entry name" value="DHC_N1"/>
    <property type="match status" value="1"/>
</dbReference>
<evidence type="ECO:0000313" key="2">
    <source>
        <dbReference type="EMBL" id="GCB82996.1"/>
    </source>
</evidence>
<accession>A0A401QCB4</accession>
<name>A0A401QCB4_SCYTO</name>
<dbReference type="AlphaFoldDB" id="A0A401QCB4"/>
<dbReference type="GO" id="GO:0005858">
    <property type="term" value="C:axonemal dynein complex"/>
    <property type="evidence" value="ECO:0007669"/>
    <property type="project" value="TreeGrafter"/>
</dbReference>
<dbReference type="EMBL" id="BFAA01030182">
    <property type="protein sequence ID" value="GCB82996.1"/>
    <property type="molecule type" value="Genomic_DNA"/>
</dbReference>
<dbReference type="Proteomes" id="UP000288216">
    <property type="component" value="Unassembled WGS sequence"/>
</dbReference>
<keyword evidence="3" id="KW-1185">Reference proteome</keyword>
<dbReference type="OrthoDB" id="286107at2759"/>
<organism evidence="2 3">
    <name type="scientific">Scyliorhinus torazame</name>
    <name type="common">Cloudy catshark</name>
    <name type="synonym">Catulus torazame</name>
    <dbReference type="NCBI Taxonomy" id="75743"/>
    <lineage>
        <taxon>Eukaryota</taxon>
        <taxon>Metazoa</taxon>
        <taxon>Chordata</taxon>
        <taxon>Craniata</taxon>
        <taxon>Vertebrata</taxon>
        <taxon>Chondrichthyes</taxon>
        <taxon>Elasmobranchii</taxon>
        <taxon>Galeomorphii</taxon>
        <taxon>Galeoidea</taxon>
        <taxon>Carcharhiniformes</taxon>
        <taxon>Scyliorhinidae</taxon>
        <taxon>Scyliorhinus</taxon>
    </lineage>
</organism>
<dbReference type="STRING" id="75743.A0A401QCB4"/>
<dbReference type="InterPro" id="IPR026983">
    <property type="entry name" value="DHC"/>
</dbReference>
<feature type="non-terminal residue" evidence="2">
    <location>
        <position position="1"/>
    </location>
</feature>
<comment type="caution">
    <text evidence="2">The sequence shown here is derived from an EMBL/GenBank/DDBJ whole genome shotgun (WGS) entry which is preliminary data.</text>
</comment>
<reference evidence="2 3" key="1">
    <citation type="journal article" date="2018" name="Nat. Ecol. Evol.">
        <title>Shark genomes provide insights into elasmobranch evolution and the origin of vertebrates.</title>
        <authorList>
            <person name="Hara Y"/>
            <person name="Yamaguchi K"/>
            <person name="Onimaru K"/>
            <person name="Kadota M"/>
            <person name="Koyanagi M"/>
            <person name="Keeley SD"/>
            <person name="Tatsumi K"/>
            <person name="Tanaka K"/>
            <person name="Motone F"/>
            <person name="Kageyama Y"/>
            <person name="Nozu R"/>
            <person name="Adachi N"/>
            <person name="Nishimura O"/>
            <person name="Nakagawa R"/>
            <person name="Tanegashima C"/>
            <person name="Kiyatake I"/>
            <person name="Matsumoto R"/>
            <person name="Murakumo K"/>
            <person name="Nishida K"/>
            <person name="Terakita A"/>
            <person name="Kuratani S"/>
            <person name="Sato K"/>
            <person name="Hyodo S Kuraku.S."/>
        </authorList>
    </citation>
    <scope>NUCLEOTIDE SEQUENCE [LARGE SCALE GENOMIC DNA]</scope>
</reference>
<dbReference type="PANTHER" id="PTHR46532">
    <property type="entry name" value="MALE FERTILITY FACTOR KL5"/>
    <property type="match status" value="1"/>
</dbReference>